<gene>
    <name evidence="1" type="ORF">ACFOUY_17225</name>
</gene>
<accession>A0ABV8NRE2</accession>
<proteinExistence type="predicted"/>
<evidence type="ECO:0000313" key="1">
    <source>
        <dbReference type="EMBL" id="MFC4198451.1"/>
    </source>
</evidence>
<dbReference type="Proteomes" id="UP001595792">
    <property type="component" value="Unassembled WGS sequence"/>
</dbReference>
<protein>
    <submittedName>
        <fullName evidence="1">Uncharacterized protein</fullName>
    </submittedName>
</protein>
<keyword evidence="2" id="KW-1185">Reference proteome</keyword>
<dbReference type="RefSeq" id="WP_378962442.1">
    <property type="nucleotide sequence ID" value="NZ_JBHRXC010000016.1"/>
</dbReference>
<evidence type="ECO:0000313" key="2">
    <source>
        <dbReference type="Proteomes" id="UP001595792"/>
    </source>
</evidence>
<organism evidence="1 2">
    <name type="scientific">Pedobacter jamesrossensis</name>
    <dbReference type="NCBI Taxonomy" id="1908238"/>
    <lineage>
        <taxon>Bacteria</taxon>
        <taxon>Pseudomonadati</taxon>
        <taxon>Bacteroidota</taxon>
        <taxon>Sphingobacteriia</taxon>
        <taxon>Sphingobacteriales</taxon>
        <taxon>Sphingobacteriaceae</taxon>
        <taxon>Pedobacter</taxon>
    </lineage>
</organism>
<sequence length="82" mass="9308">MAIIDPKKKNHELKQLLVKVKQLRGFGDMDTYRLASTPEIYQNSGAANIRDKIIEEFSDPITYSQARKRLIVEIESQIGTSG</sequence>
<reference evidence="2" key="1">
    <citation type="journal article" date="2019" name="Int. J. Syst. Evol. Microbiol.">
        <title>The Global Catalogue of Microorganisms (GCM) 10K type strain sequencing project: providing services to taxonomists for standard genome sequencing and annotation.</title>
        <authorList>
            <consortium name="The Broad Institute Genomics Platform"/>
            <consortium name="The Broad Institute Genome Sequencing Center for Infectious Disease"/>
            <person name="Wu L."/>
            <person name="Ma J."/>
        </authorList>
    </citation>
    <scope>NUCLEOTIDE SEQUENCE [LARGE SCALE GENOMIC DNA]</scope>
    <source>
        <strain evidence="2">CCM 8689</strain>
    </source>
</reference>
<dbReference type="EMBL" id="JBHSBY010000139">
    <property type="protein sequence ID" value="MFC4198451.1"/>
    <property type="molecule type" value="Genomic_DNA"/>
</dbReference>
<comment type="caution">
    <text evidence="1">The sequence shown here is derived from an EMBL/GenBank/DDBJ whole genome shotgun (WGS) entry which is preliminary data.</text>
</comment>
<name>A0ABV8NRE2_9SPHI</name>